<dbReference type="PANTHER" id="PTHR46796">
    <property type="entry name" value="HTH-TYPE TRANSCRIPTIONAL ACTIVATOR RHAS-RELATED"/>
    <property type="match status" value="1"/>
</dbReference>
<keyword evidence="1" id="KW-0805">Transcription regulation</keyword>
<dbReference type="SMART" id="SM00342">
    <property type="entry name" value="HTH_ARAC"/>
    <property type="match status" value="1"/>
</dbReference>
<comment type="caution">
    <text evidence="5">The sequence shown here is derived from an EMBL/GenBank/DDBJ whole genome shotgun (WGS) entry which is preliminary data.</text>
</comment>
<proteinExistence type="predicted"/>
<name>A0A561SRE5_9PSEU</name>
<evidence type="ECO:0000313" key="5">
    <source>
        <dbReference type="EMBL" id="TWF77437.1"/>
    </source>
</evidence>
<dbReference type="InterPro" id="IPR009057">
    <property type="entry name" value="Homeodomain-like_sf"/>
</dbReference>
<dbReference type="InterPro" id="IPR018062">
    <property type="entry name" value="HTH_AraC-typ_CS"/>
</dbReference>
<feature type="domain" description="HTH araC/xylS-type" evidence="4">
    <location>
        <begin position="22"/>
        <end position="120"/>
    </location>
</feature>
<dbReference type="Proteomes" id="UP000321261">
    <property type="component" value="Unassembled WGS sequence"/>
</dbReference>
<accession>A0A561SRE5</accession>
<dbReference type="PROSITE" id="PS00041">
    <property type="entry name" value="HTH_ARAC_FAMILY_1"/>
    <property type="match status" value="1"/>
</dbReference>
<dbReference type="PRINTS" id="PR00032">
    <property type="entry name" value="HTHARAC"/>
</dbReference>
<evidence type="ECO:0000256" key="3">
    <source>
        <dbReference type="ARBA" id="ARBA00023163"/>
    </source>
</evidence>
<dbReference type="AlphaFoldDB" id="A0A561SRE5"/>
<evidence type="ECO:0000313" key="6">
    <source>
        <dbReference type="Proteomes" id="UP000321261"/>
    </source>
</evidence>
<evidence type="ECO:0000256" key="2">
    <source>
        <dbReference type="ARBA" id="ARBA00023125"/>
    </source>
</evidence>
<dbReference type="EMBL" id="VIWU01000001">
    <property type="protein sequence ID" value="TWF77437.1"/>
    <property type="molecule type" value="Genomic_DNA"/>
</dbReference>
<dbReference type="InterPro" id="IPR050204">
    <property type="entry name" value="AraC_XylS_family_regulators"/>
</dbReference>
<dbReference type="PANTHER" id="PTHR46796:SF2">
    <property type="entry name" value="TRANSCRIPTIONAL REGULATORY PROTEIN"/>
    <property type="match status" value="1"/>
</dbReference>
<evidence type="ECO:0000256" key="1">
    <source>
        <dbReference type="ARBA" id="ARBA00023015"/>
    </source>
</evidence>
<dbReference type="SUPFAM" id="SSF46689">
    <property type="entry name" value="Homeodomain-like"/>
    <property type="match status" value="2"/>
</dbReference>
<dbReference type="InterPro" id="IPR020449">
    <property type="entry name" value="Tscrpt_reg_AraC-type_HTH"/>
</dbReference>
<dbReference type="InterPro" id="IPR018060">
    <property type="entry name" value="HTH_AraC"/>
</dbReference>
<sequence>MAGILSTVRPVTQAIPLSRHLLRVRDLIDRAFAGPLDVPALARSAHVSEDYFSRSFKAAFGETPHRYLLRRRMERAKALLRAGELPVTEVCLAVGFTSLGSFSTQFRRFVGESPSSYRNRAGHDELATVPSCLVRRYTRPAG</sequence>
<dbReference type="GO" id="GO:0003700">
    <property type="term" value="F:DNA-binding transcription factor activity"/>
    <property type="evidence" value="ECO:0007669"/>
    <property type="project" value="InterPro"/>
</dbReference>
<dbReference type="GO" id="GO:0043565">
    <property type="term" value="F:sequence-specific DNA binding"/>
    <property type="evidence" value="ECO:0007669"/>
    <property type="project" value="InterPro"/>
</dbReference>
<dbReference type="PROSITE" id="PS01124">
    <property type="entry name" value="HTH_ARAC_FAMILY_2"/>
    <property type="match status" value="1"/>
</dbReference>
<keyword evidence="3" id="KW-0804">Transcription</keyword>
<dbReference type="OrthoDB" id="2060755at2"/>
<gene>
    <name evidence="5" type="ORF">FHX44_113346</name>
</gene>
<reference evidence="5 6" key="1">
    <citation type="submission" date="2019-06" db="EMBL/GenBank/DDBJ databases">
        <title>Sequencing the genomes of 1000 actinobacteria strains.</title>
        <authorList>
            <person name="Klenk H.-P."/>
        </authorList>
    </citation>
    <scope>NUCLEOTIDE SEQUENCE [LARGE SCALE GENOMIC DNA]</scope>
    <source>
        <strain evidence="5 6">DSM 45671</strain>
    </source>
</reference>
<keyword evidence="6" id="KW-1185">Reference proteome</keyword>
<keyword evidence="2 5" id="KW-0238">DNA-binding</keyword>
<protein>
    <submittedName>
        <fullName evidence="5">AraC-like DNA-binding protein</fullName>
    </submittedName>
</protein>
<dbReference type="Gene3D" id="1.10.10.60">
    <property type="entry name" value="Homeodomain-like"/>
    <property type="match status" value="2"/>
</dbReference>
<dbReference type="Pfam" id="PF12833">
    <property type="entry name" value="HTH_18"/>
    <property type="match status" value="1"/>
</dbReference>
<organism evidence="5 6">
    <name type="scientific">Pseudonocardia hierapolitana</name>
    <dbReference type="NCBI Taxonomy" id="1128676"/>
    <lineage>
        <taxon>Bacteria</taxon>
        <taxon>Bacillati</taxon>
        <taxon>Actinomycetota</taxon>
        <taxon>Actinomycetes</taxon>
        <taxon>Pseudonocardiales</taxon>
        <taxon>Pseudonocardiaceae</taxon>
        <taxon>Pseudonocardia</taxon>
    </lineage>
</organism>
<evidence type="ECO:0000259" key="4">
    <source>
        <dbReference type="PROSITE" id="PS01124"/>
    </source>
</evidence>